<evidence type="ECO:0000259" key="14">
    <source>
        <dbReference type="Pfam" id="PF07715"/>
    </source>
</evidence>
<name>A0A1V9G838_9BACT</name>
<evidence type="ECO:0000256" key="3">
    <source>
        <dbReference type="ARBA" id="ARBA00022452"/>
    </source>
</evidence>
<evidence type="ECO:0000256" key="5">
    <source>
        <dbReference type="ARBA" id="ARBA00022729"/>
    </source>
</evidence>
<dbReference type="Gene3D" id="2.40.170.20">
    <property type="entry name" value="TonB-dependent receptor, beta-barrel domain"/>
    <property type="match status" value="1"/>
</dbReference>
<dbReference type="Pfam" id="PF00593">
    <property type="entry name" value="TonB_dep_Rec_b-barrel"/>
    <property type="match status" value="1"/>
</dbReference>
<evidence type="ECO:0000313" key="15">
    <source>
        <dbReference type="EMBL" id="OQP66636.1"/>
    </source>
</evidence>
<feature type="chain" id="PRO_5012890221" description="TonB-dependent receptor" evidence="12">
    <location>
        <begin position="26"/>
        <end position="802"/>
    </location>
</feature>
<evidence type="ECO:0000256" key="1">
    <source>
        <dbReference type="ARBA" id="ARBA00004571"/>
    </source>
</evidence>
<dbReference type="STRING" id="550983.A4R26_12715"/>
<dbReference type="Proteomes" id="UP000192276">
    <property type="component" value="Unassembled WGS sequence"/>
</dbReference>
<evidence type="ECO:0000256" key="7">
    <source>
        <dbReference type="ARBA" id="ARBA00023136"/>
    </source>
</evidence>
<dbReference type="InterPro" id="IPR012910">
    <property type="entry name" value="Plug_dom"/>
</dbReference>
<dbReference type="GO" id="GO:0044718">
    <property type="term" value="P:siderophore transmembrane transport"/>
    <property type="evidence" value="ECO:0007669"/>
    <property type="project" value="TreeGrafter"/>
</dbReference>
<evidence type="ECO:0008006" key="17">
    <source>
        <dbReference type="Google" id="ProtNLM"/>
    </source>
</evidence>
<feature type="domain" description="TonB-dependent receptor-like beta-barrel" evidence="13">
    <location>
        <begin position="354"/>
        <end position="761"/>
    </location>
</feature>
<dbReference type="EMBL" id="LWBP01000045">
    <property type="protein sequence ID" value="OQP66636.1"/>
    <property type="molecule type" value="Genomic_DNA"/>
</dbReference>
<keyword evidence="2 10" id="KW-0813">Transport</keyword>
<dbReference type="PROSITE" id="PS52016">
    <property type="entry name" value="TONB_DEPENDENT_REC_3"/>
    <property type="match status" value="1"/>
</dbReference>
<keyword evidence="6 11" id="KW-0798">TonB box</keyword>
<protein>
    <recommendedName>
        <fullName evidence="17">TonB-dependent receptor</fullName>
    </recommendedName>
</protein>
<dbReference type="InterPro" id="IPR039426">
    <property type="entry name" value="TonB-dep_rcpt-like"/>
</dbReference>
<gene>
    <name evidence="15" type="ORF">A4R26_12715</name>
</gene>
<dbReference type="PANTHER" id="PTHR30069:SF29">
    <property type="entry name" value="HEMOGLOBIN AND HEMOGLOBIN-HAPTOGLOBIN-BINDING PROTEIN 1-RELATED"/>
    <property type="match status" value="1"/>
</dbReference>
<comment type="similarity">
    <text evidence="10 11">Belongs to the TonB-dependent receptor family.</text>
</comment>
<keyword evidence="5 12" id="KW-0732">Signal</keyword>
<dbReference type="OrthoDB" id="9804995at2"/>
<organism evidence="15 16">
    <name type="scientific">Niastella populi</name>
    <dbReference type="NCBI Taxonomy" id="550983"/>
    <lineage>
        <taxon>Bacteria</taxon>
        <taxon>Pseudomonadati</taxon>
        <taxon>Bacteroidota</taxon>
        <taxon>Chitinophagia</taxon>
        <taxon>Chitinophagales</taxon>
        <taxon>Chitinophagaceae</taxon>
        <taxon>Niastella</taxon>
    </lineage>
</organism>
<evidence type="ECO:0000256" key="10">
    <source>
        <dbReference type="PROSITE-ProRule" id="PRU01360"/>
    </source>
</evidence>
<evidence type="ECO:0000256" key="12">
    <source>
        <dbReference type="SAM" id="SignalP"/>
    </source>
</evidence>
<dbReference type="SUPFAM" id="SSF56935">
    <property type="entry name" value="Porins"/>
    <property type="match status" value="1"/>
</dbReference>
<dbReference type="SUPFAM" id="SSF49464">
    <property type="entry name" value="Carboxypeptidase regulatory domain-like"/>
    <property type="match status" value="1"/>
</dbReference>
<dbReference type="PANTHER" id="PTHR30069">
    <property type="entry name" value="TONB-DEPENDENT OUTER MEMBRANE RECEPTOR"/>
    <property type="match status" value="1"/>
</dbReference>
<dbReference type="RefSeq" id="WP_081161999.1">
    <property type="nucleotide sequence ID" value="NZ_LWBP01000045.1"/>
</dbReference>
<evidence type="ECO:0000256" key="9">
    <source>
        <dbReference type="ARBA" id="ARBA00023237"/>
    </source>
</evidence>
<dbReference type="InterPro" id="IPR000531">
    <property type="entry name" value="Beta-barrel_TonB"/>
</dbReference>
<evidence type="ECO:0000313" key="16">
    <source>
        <dbReference type="Proteomes" id="UP000192276"/>
    </source>
</evidence>
<evidence type="ECO:0000256" key="4">
    <source>
        <dbReference type="ARBA" id="ARBA00022692"/>
    </source>
</evidence>
<dbReference type="AlphaFoldDB" id="A0A1V9G838"/>
<keyword evidence="4 10" id="KW-0812">Transmembrane</keyword>
<dbReference type="Gene3D" id="2.60.40.1120">
    <property type="entry name" value="Carboxypeptidase-like, regulatory domain"/>
    <property type="match status" value="1"/>
</dbReference>
<dbReference type="GO" id="GO:0015344">
    <property type="term" value="F:siderophore uptake transmembrane transporter activity"/>
    <property type="evidence" value="ECO:0007669"/>
    <property type="project" value="TreeGrafter"/>
</dbReference>
<proteinExistence type="inferred from homology"/>
<keyword evidence="16" id="KW-1185">Reference proteome</keyword>
<comment type="subcellular location">
    <subcellularLocation>
        <location evidence="1 10">Cell outer membrane</location>
        <topology evidence="1 10">Multi-pass membrane protein</topology>
    </subcellularLocation>
</comment>
<evidence type="ECO:0000256" key="2">
    <source>
        <dbReference type="ARBA" id="ARBA00022448"/>
    </source>
</evidence>
<evidence type="ECO:0000259" key="13">
    <source>
        <dbReference type="Pfam" id="PF00593"/>
    </source>
</evidence>
<dbReference type="InterPro" id="IPR008969">
    <property type="entry name" value="CarboxyPept-like_regulatory"/>
</dbReference>
<sequence>MDIKNNLKFLMMTLTAGMISILSVAQTTGSFKGKIIEHATKQPITGASVIIDKIQLGVATGPTGTFAITNIPVGTYSVTISYIGFQTKNISEITIAANKTYYSEIELLEEVARMNEVTVTATTFKGENNPLTPVSTFSYSREEIFRNPGAQGDIMRALSILPGVVSSGAQFSAIAARGQGTQDNVYMVDDIPMFNLSHLEAEGFVSGFNDPNGGRFSIFAPRVIDNVQFQNGGFDAVNGRKSSSYLSLGIKEGNKGTWSFSGQFDLLGGIINVDGPLTKKTSLFASARYHNFASLVNLLDLKNAGSVTFGDYVLKTTTHINARNKLSFVALYSPERPYRTIDHISSGTNVHDDNSAGVILFDHRGSKAMAGLNLRTLINASSYWKNVLYYRTSAVDNYFGSFTPALDSTGVILDPKSGRYEDDLRYIRNDQQELGYRSIFTKRYKTLTLTAGIDAILLNLDFERYIKRTDTVFTYRTTDLRPSPAQHYQILNPALFNSKYSNSAFNGSGYISLSWQITKSFILNPGLRYDYTEFAGQHTISPRLSGSVSLNDKHSINFATGIYYQDAAYSDVAGQSAGNKLKNERSIQSILGYKIQFSSDLKLVAEGWHKQFDDVIVQPNRIQSYLTNNGTGYAYGADLSLIKRLSRKYYGQISYSYMQSKRDDNNNLGSYDYIFSTPHTVSLLASYKPNNKWVFSGKFRYSTGRPTDDYVVHANVLNDPDMLRYSQEITAMNGKRLPDYYSLDLRADYNVQMKRGTFSAFIDIVNITNRFNVNAEVFLPNTGRPFNLGLGVFPTFGVRFEL</sequence>
<dbReference type="Gene3D" id="2.170.130.10">
    <property type="entry name" value="TonB-dependent receptor, plug domain"/>
    <property type="match status" value="1"/>
</dbReference>
<keyword evidence="9 10" id="KW-0998">Cell outer membrane</keyword>
<keyword evidence="7 10" id="KW-0472">Membrane</keyword>
<dbReference type="Pfam" id="PF13715">
    <property type="entry name" value="CarbopepD_reg_2"/>
    <property type="match status" value="1"/>
</dbReference>
<dbReference type="InterPro" id="IPR037066">
    <property type="entry name" value="Plug_dom_sf"/>
</dbReference>
<feature type="signal peptide" evidence="12">
    <location>
        <begin position="1"/>
        <end position="25"/>
    </location>
</feature>
<feature type="domain" description="TonB-dependent receptor plug" evidence="14">
    <location>
        <begin position="132"/>
        <end position="242"/>
    </location>
</feature>
<evidence type="ECO:0000256" key="6">
    <source>
        <dbReference type="ARBA" id="ARBA00023077"/>
    </source>
</evidence>
<keyword evidence="3 10" id="KW-1134">Transmembrane beta strand</keyword>
<dbReference type="GO" id="GO:0009279">
    <property type="term" value="C:cell outer membrane"/>
    <property type="evidence" value="ECO:0007669"/>
    <property type="project" value="UniProtKB-SubCell"/>
</dbReference>
<reference evidence="16" key="1">
    <citation type="submission" date="2016-04" db="EMBL/GenBank/DDBJ databases">
        <authorList>
            <person name="Chen L."/>
            <person name="Zhuang W."/>
            <person name="Wang G."/>
        </authorList>
    </citation>
    <scope>NUCLEOTIDE SEQUENCE [LARGE SCALE GENOMIC DNA]</scope>
    <source>
        <strain evidence="16">208</strain>
    </source>
</reference>
<evidence type="ECO:0000256" key="11">
    <source>
        <dbReference type="RuleBase" id="RU003357"/>
    </source>
</evidence>
<dbReference type="Pfam" id="PF07715">
    <property type="entry name" value="Plug"/>
    <property type="match status" value="1"/>
</dbReference>
<dbReference type="InterPro" id="IPR036942">
    <property type="entry name" value="Beta-barrel_TonB_sf"/>
</dbReference>
<keyword evidence="8" id="KW-0675">Receptor</keyword>
<evidence type="ECO:0000256" key="8">
    <source>
        <dbReference type="ARBA" id="ARBA00023170"/>
    </source>
</evidence>
<comment type="caution">
    <text evidence="15">The sequence shown here is derived from an EMBL/GenBank/DDBJ whole genome shotgun (WGS) entry which is preliminary data.</text>
</comment>
<accession>A0A1V9G838</accession>